<gene>
    <name evidence="2" type="primary">moeZ</name>
    <name evidence="2" type="ORF">SAMEA4364220_00967</name>
</gene>
<dbReference type="GO" id="GO:0061503">
    <property type="term" value="F:tRNA threonylcarbamoyladenosine dehydratase"/>
    <property type="evidence" value="ECO:0007669"/>
    <property type="project" value="TreeGrafter"/>
</dbReference>
<accession>A0A239TPZ4</accession>
<feature type="domain" description="THIF-type NAD/FAD binding fold" evidence="1">
    <location>
        <begin position="18"/>
        <end position="209"/>
    </location>
</feature>
<dbReference type="eggNOG" id="COG0476">
    <property type="taxonomic scope" value="Bacteria"/>
</dbReference>
<protein>
    <submittedName>
        <fullName evidence="2">Probable adenylyltransferase/sulfurtransferase MoeZ</fullName>
    </submittedName>
</protein>
<dbReference type="Gene3D" id="3.40.50.720">
    <property type="entry name" value="NAD(P)-binding Rossmann-like Domain"/>
    <property type="match status" value="1"/>
</dbReference>
<dbReference type="GO" id="GO:0016779">
    <property type="term" value="F:nucleotidyltransferase activity"/>
    <property type="evidence" value="ECO:0007669"/>
    <property type="project" value="UniProtKB-KW"/>
</dbReference>
<keyword evidence="3" id="KW-1185">Reference proteome</keyword>
<dbReference type="NCBIfam" id="NF006395">
    <property type="entry name" value="PRK08644.1"/>
    <property type="match status" value="1"/>
</dbReference>
<keyword evidence="2" id="KW-0808">Transferase</keyword>
<dbReference type="AlphaFoldDB" id="A0A239TPZ4"/>
<dbReference type="PANTHER" id="PTHR43267">
    <property type="entry name" value="TRNA THREONYLCARBAMOYLADENOSINE DEHYDRATASE"/>
    <property type="match status" value="1"/>
</dbReference>
<dbReference type="RefSeq" id="WP_027890806.1">
    <property type="nucleotide sequence ID" value="NZ_LT906446.1"/>
</dbReference>
<dbReference type="Proteomes" id="UP000215383">
    <property type="component" value="Chromosome 1"/>
</dbReference>
<dbReference type="Pfam" id="PF00899">
    <property type="entry name" value="ThiF"/>
    <property type="match status" value="1"/>
</dbReference>
<dbReference type="NCBIfam" id="TIGR02354">
    <property type="entry name" value="thiF_fam2"/>
    <property type="match status" value="1"/>
</dbReference>
<name>A0A239TPZ4_9FIRM</name>
<dbReference type="InterPro" id="IPR000594">
    <property type="entry name" value="ThiF_NAD_FAD-bd"/>
</dbReference>
<evidence type="ECO:0000259" key="1">
    <source>
        <dbReference type="Pfam" id="PF00899"/>
    </source>
</evidence>
<dbReference type="InterPro" id="IPR012729">
    <property type="entry name" value="ThiF_fam2"/>
</dbReference>
<dbReference type="GeneID" id="78506982"/>
<dbReference type="InterPro" id="IPR045886">
    <property type="entry name" value="ThiF/MoeB/HesA"/>
</dbReference>
<dbReference type="InterPro" id="IPR035985">
    <property type="entry name" value="Ubiquitin-activating_enz"/>
</dbReference>
<sequence length="210" mass="23360">MMTIPTKEAIYKVLCNRHTKENQDKLMQAKVAIAGLGGLGSNVAVALARVGIGQLHLIDFDKVDLSNLNRQHYFINHLGMNKTDALAEQLLQINPYLHIIKDCIKLTENNITDLLKDDDYICEAFDVPENKAMLVNTVLEQFPEKKLVAASGMAGFGDSNAIHTRKIMQNFYLCGDEKRGLDTEKTLTAPRVAICAAHEANIIVELILKK</sequence>
<dbReference type="SUPFAM" id="SSF69572">
    <property type="entry name" value="Activating enzymes of the ubiquitin-like proteins"/>
    <property type="match status" value="1"/>
</dbReference>
<proteinExistence type="predicted"/>
<dbReference type="EMBL" id="LT906446">
    <property type="protein sequence ID" value="SNU98653.1"/>
    <property type="molecule type" value="Genomic_DNA"/>
</dbReference>
<evidence type="ECO:0000313" key="2">
    <source>
        <dbReference type="EMBL" id="SNU98653.1"/>
    </source>
</evidence>
<keyword evidence="2" id="KW-0548">Nucleotidyltransferase</keyword>
<reference evidence="2 3" key="1">
    <citation type="submission" date="2017-06" db="EMBL/GenBank/DDBJ databases">
        <authorList>
            <consortium name="Pathogen Informatics"/>
        </authorList>
    </citation>
    <scope>NUCLEOTIDE SEQUENCE [LARGE SCALE GENOMIC DNA]</scope>
    <source>
        <strain evidence="2 3">NCTC10570</strain>
    </source>
</reference>
<dbReference type="PANTHER" id="PTHR43267:SF3">
    <property type="entry name" value="THIF PROTEIN"/>
    <property type="match status" value="1"/>
</dbReference>
<evidence type="ECO:0000313" key="3">
    <source>
        <dbReference type="Proteomes" id="UP000215383"/>
    </source>
</evidence>
<dbReference type="GO" id="GO:0061504">
    <property type="term" value="P:cyclic threonylcarbamoyladenosine biosynthetic process"/>
    <property type="evidence" value="ECO:0007669"/>
    <property type="project" value="TreeGrafter"/>
</dbReference>
<organism evidence="2 3">
    <name type="scientific">Megamonas hypermegale</name>
    <dbReference type="NCBI Taxonomy" id="158847"/>
    <lineage>
        <taxon>Bacteria</taxon>
        <taxon>Bacillati</taxon>
        <taxon>Bacillota</taxon>
        <taxon>Negativicutes</taxon>
        <taxon>Selenomonadales</taxon>
        <taxon>Selenomonadaceae</taxon>
        <taxon>Megamonas</taxon>
    </lineage>
</organism>
<dbReference type="GO" id="GO:0008641">
    <property type="term" value="F:ubiquitin-like modifier activating enzyme activity"/>
    <property type="evidence" value="ECO:0007669"/>
    <property type="project" value="InterPro"/>
</dbReference>